<dbReference type="InterPro" id="IPR008183">
    <property type="entry name" value="Aldose_1/G6P_1-epimerase"/>
</dbReference>
<sequence>MSELTRISRGDITATIDSMGAQLMSLTCAGGEYLWQGDPSFWPRRAPVLFPIVGCLKNDEAMSAQGPVHLKRHGIARTREHSIVERSEPSVTFQLDSDEATRELYPFDFRLNMTYSTDGTSLAQRFAVTNTGDVDLPFTLGGHPAFNVPMPGAAGEAFDDYALVFAKAWSPSVPVIDEKGIHDFDRMTQLMKDSRELALSHELIDRHATLVFHDVPQSRVALVGKRSNHGVELEFPDFDYLGVWTASTEAPFVAVEPWHGCASAYDESGRFEDKRSTITLAPGERAELAFTVTPF</sequence>
<dbReference type="Proteomes" id="UP001478817">
    <property type="component" value="Unassembled WGS sequence"/>
</dbReference>
<comment type="caution">
    <text evidence="1">The sequence shown here is derived from an EMBL/GenBank/DDBJ whole genome shotgun (WGS) entry which is preliminary data.</text>
</comment>
<dbReference type="InterPro" id="IPR014718">
    <property type="entry name" value="GH-type_carb-bd"/>
</dbReference>
<name>A0ABV1IDV1_9ACTN</name>
<protein>
    <submittedName>
        <fullName evidence="1">Aldose 1-epimerase family protein</fullName>
    </submittedName>
</protein>
<dbReference type="RefSeq" id="WP_349181450.1">
    <property type="nucleotide sequence ID" value="NZ_JBBNGS010000002.1"/>
</dbReference>
<organism evidence="1 2">
    <name type="scientific">Paratractidigestivibacter faecalis</name>
    <dbReference type="NCBI Taxonomy" id="2292441"/>
    <lineage>
        <taxon>Bacteria</taxon>
        <taxon>Bacillati</taxon>
        <taxon>Actinomycetota</taxon>
        <taxon>Coriobacteriia</taxon>
        <taxon>Coriobacteriales</taxon>
        <taxon>Atopobiaceae</taxon>
        <taxon>Paratractidigestivibacter</taxon>
    </lineage>
</organism>
<keyword evidence="2" id="KW-1185">Reference proteome</keyword>
<dbReference type="InterPro" id="IPR011013">
    <property type="entry name" value="Gal_mutarotase_sf_dom"/>
</dbReference>
<dbReference type="EMBL" id="JBBNGS010000002">
    <property type="protein sequence ID" value="MEQ2637072.1"/>
    <property type="molecule type" value="Genomic_DNA"/>
</dbReference>
<dbReference type="PANTHER" id="PTHR11122">
    <property type="entry name" value="APOSPORY-ASSOCIATED PROTEIN C-RELATED"/>
    <property type="match status" value="1"/>
</dbReference>
<dbReference type="Pfam" id="PF01263">
    <property type="entry name" value="Aldose_epim"/>
    <property type="match status" value="1"/>
</dbReference>
<proteinExistence type="predicted"/>
<dbReference type="CDD" id="cd09024">
    <property type="entry name" value="Aldose_epim_lacX"/>
    <property type="match status" value="1"/>
</dbReference>
<gene>
    <name evidence="1" type="ORF">AAAT05_01715</name>
</gene>
<dbReference type="PANTHER" id="PTHR11122:SF13">
    <property type="entry name" value="GLUCOSE-6-PHOSPHATE 1-EPIMERASE"/>
    <property type="match status" value="1"/>
</dbReference>
<evidence type="ECO:0000313" key="1">
    <source>
        <dbReference type="EMBL" id="MEQ2637072.1"/>
    </source>
</evidence>
<reference evidence="1 2" key="1">
    <citation type="submission" date="2024-04" db="EMBL/GenBank/DDBJ databases">
        <title>Human intestinal bacterial collection.</title>
        <authorList>
            <person name="Pauvert C."/>
            <person name="Hitch T.C.A."/>
            <person name="Clavel T."/>
        </authorList>
    </citation>
    <scope>NUCLEOTIDE SEQUENCE [LARGE SCALE GENOMIC DNA]</scope>
    <source>
        <strain evidence="1 2">CLA-AA-H197</strain>
    </source>
</reference>
<evidence type="ECO:0000313" key="2">
    <source>
        <dbReference type="Proteomes" id="UP001478817"/>
    </source>
</evidence>
<dbReference type="Gene3D" id="2.70.98.10">
    <property type="match status" value="1"/>
</dbReference>
<dbReference type="SUPFAM" id="SSF74650">
    <property type="entry name" value="Galactose mutarotase-like"/>
    <property type="match status" value="1"/>
</dbReference>
<dbReference type="InterPro" id="IPR037481">
    <property type="entry name" value="LacX"/>
</dbReference>
<accession>A0ABV1IDV1</accession>